<evidence type="ECO:0000313" key="2">
    <source>
        <dbReference type="Proteomes" id="UP000789595"/>
    </source>
</evidence>
<protein>
    <submittedName>
        <fullName evidence="1">Uncharacterized protein</fullName>
    </submittedName>
</protein>
<dbReference type="AlphaFoldDB" id="A0A8J2SP56"/>
<organism evidence="1 2">
    <name type="scientific">Pelagomonas calceolata</name>
    <dbReference type="NCBI Taxonomy" id="35677"/>
    <lineage>
        <taxon>Eukaryota</taxon>
        <taxon>Sar</taxon>
        <taxon>Stramenopiles</taxon>
        <taxon>Ochrophyta</taxon>
        <taxon>Pelagophyceae</taxon>
        <taxon>Pelagomonadales</taxon>
        <taxon>Pelagomonadaceae</taxon>
        <taxon>Pelagomonas</taxon>
    </lineage>
</organism>
<reference evidence="1" key="1">
    <citation type="submission" date="2021-11" db="EMBL/GenBank/DDBJ databases">
        <authorList>
            <consortium name="Genoscope - CEA"/>
            <person name="William W."/>
        </authorList>
    </citation>
    <scope>NUCLEOTIDE SEQUENCE</scope>
</reference>
<comment type="caution">
    <text evidence="1">The sequence shown here is derived from an EMBL/GenBank/DDBJ whole genome shotgun (WGS) entry which is preliminary data.</text>
</comment>
<sequence length="104" mass="11530">ETATVLRPLVDLARREFGAEHEVTARLAADLTRRPVRALYLAGASADDLLEAEALRRESLTGGVAVLDASHEEYVRREELVAAAREVGWEPFSCEEIRAVTLER</sequence>
<proteinExistence type="predicted"/>
<dbReference type="EMBL" id="CAKKNE010000003">
    <property type="protein sequence ID" value="CAH0370797.1"/>
    <property type="molecule type" value="Genomic_DNA"/>
</dbReference>
<feature type="non-terminal residue" evidence="1">
    <location>
        <position position="104"/>
    </location>
</feature>
<name>A0A8J2SP56_9STRA</name>
<accession>A0A8J2SP56</accession>
<gene>
    <name evidence="1" type="ORF">PECAL_3P07050</name>
</gene>
<dbReference type="Proteomes" id="UP000789595">
    <property type="component" value="Unassembled WGS sequence"/>
</dbReference>
<evidence type="ECO:0000313" key="1">
    <source>
        <dbReference type="EMBL" id="CAH0370797.1"/>
    </source>
</evidence>
<keyword evidence="2" id="KW-1185">Reference proteome</keyword>